<evidence type="ECO:0000256" key="3">
    <source>
        <dbReference type="ARBA" id="ARBA00021456"/>
    </source>
</evidence>
<comment type="caution">
    <text evidence="7">The sequence shown here is derived from an EMBL/GenBank/DDBJ whole genome shotgun (WGS) entry which is preliminary data.</text>
</comment>
<evidence type="ECO:0000256" key="4">
    <source>
        <dbReference type="ARBA" id="ARBA00022528"/>
    </source>
</evidence>
<evidence type="ECO:0000256" key="1">
    <source>
        <dbReference type="ARBA" id="ARBA00004229"/>
    </source>
</evidence>
<dbReference type="PANTHER" id="PTHR34890">
    <property type="entry name" value="ORF16-LACZ FUSION PROTEIN-RELATED"/>
    <property type="match status" value="1"/>
</dbReference>
<comment type="subcellular location">
    <subcellularLocation>
        <location evidence="1">Plastid</location>
        <location evidence="1">Chloroplast</location>
    </subcellularLocation>
</comment>
<accession>A0ABR2CBY1</accession>
<keyword evidence="8" id="KW-1185">Reference proteome</keyword>
<organism evidence="7 8">
    <name type="scientific">Hibiscus sabdariffa</name>
    <name type="common">roselle</name>
    <dbReference type="NCBI Taxonomy" id="183260"/>
    <lineage>
        <taxon>Eukaryota</taxon>
        <taxon>Viridiplantae</taxon>
        <taxon>Streptophyta</taxon>
        <taxon>Embryophyta</taxon>
        <taxon>Tracheophyta</taxon>
        <taxon>Spermatophyta</taxon>
        <taxon>Magnoliopsida</taxon>
        <taxon>eudicotyledons</taxon>
        <taxon>Gunneridae</taxon>
        <taxon>Pentapetalae</taxon>
        <taxon>rosids</taxon>
        <taxon>malvids</taxon>
        <taxon>Malvales</taxon>
        <taxon>Malvaceae</taxon>
        <taxon>Malvoideae</taxon>
        <taxon>Hibiscus</taxon>
    </lineage>
</organism>
<feature type="compositionally biased region" description="Basic and acidic residues" evidence="6">
    <location>
        <begin position="9"/>
        <end position="18"/>
    </location>
</feature>
<dbReference type="Pfam" id="PF10839">
    <property type="entry name" value="DUF2647"/>
    <property type="match status" value="1"/>
</dbReference>
<dbReference type="Proteomes" id="UP001472677">
    <property type="component" value="Unassembled WGS sequence"/>
</dbReference>
<reference evidence="7 8" key="1">
    <citation type="journal article" date="2024" name="G3 (Bethesda)">
        <title>Genome assembly of Hibiscus sabdariffa L. provides insights into metabolisms of medicinal natural products.</title>
        <authorList>
            <person name="Kim T."/>
        </authorList>
    </citation>
    <scope>NUCLEOTIDE SEQUENCE [LARGE SCALE GENOMIC DNA]</scope>
    <source>
        <strain evidence="7">TK-2024</strain>
        <tissue evidence="7">Old leaves</tissue>
    </source>
</reference>
<feature type="region of interest" description="Disordered" evidence="6">
    <location>
        <begin position="1"/>
        <end position="27"/>
    </location>
</feature>
<evidence type="ECO:0000313" key="8">
    <source>
        <dbReference type="Proteomes" id="UP001472677"/>
    </source>
</evidence>
<comment type="similarity">
    <text evidence="2">Belongs to the ycf68 family.</text>
</comment>
<evidence type="ECO:0000313" key="7">
    <source>
        <dbReference type="EMBL" id="KAK8517008.1"/>
    </source>
</evidence>
<gene>
    <name evidence="7" type="ORF">V6N12_032208</name>
</gene>
<dbReference type="EMBL" id="JBBPBM010000056">
    <property type="protein sequence ID" value="KAK8517008.1"/>
    <property type="molecule type" value="Genomic_DNA"/>
</dbReference>
<evidence type="ECO:0000256" key="5">
    <source>
        <dbReference type="ARBA" id="ARBA00022640"/>
    </source>
</evidence>
<name>A0ABR2CBY1_9ROSI</name>
<sequence length="286" mass="31793">MGESLMEQCRVETAGDKPEEGEDDVKSSCPLCPGRHTCYNGRDKGSRSREVNSFPSLVHTARHTTGAGHARSRYLNRKEGDAEGRASDWSEVVTRSEQVDRIPFYAPRRPARRAISSVVERAPDNCVVVPGLRIDGAIQVRSNVDPTFYSLVGSGRSGGDHHGSSLLDNPYIPYQCMDSYLSSTDQELRDRPFHSGVTEGSYHSSLFFHAFPGGPEKAAINRIFLILPSRKEEREILFPFRRDQEIGSSRKKNAWLINNSLLGLRPPQSLRTPPISAMGCVYLSIS</sequence>
<proteinExistence type="inferred from homology"/>
<keyword evidence="4" id="KW-0150">Chloroplast</keyword>
<protein>
    <recommendedName>
        <fullName evidence="3">Uncharacterized protein ycf68</fullName>
    </recommendedName>
</protein>
<dbReference type="InterPro" id="IPR022546">
    <property type="entry name" value="Uncharacterised_Ycf68"/>
</dbReference>
<evidence type="ECO:0000256" key="6">
    <source>
        <dbReference type="SAM" id="MobiDB-lite"/>
    </source>
</evidence>
<keyword evidence="5" id="KW-0934">Plastid</keyword>
<evidence type="ECO:0000256" key="2">
    <source>
        <dbReference type="ARBA" id="ARBA00007638"/>
    </source>
</evidence>